<keyword evidence="1" id="KW-0732">Signal</keyword>
<reference evidence="2" key="1">
    <citation type="submission" date="2022-07" db="EMBL/GenBank/DDBJ databases">
        <title>Genome sequencing of Photobacterium atrarenae GJH2-4.</title>
        <authorList>
            <person name="Park S.-J."/>
        </authorList>
    </citation>
    <scope>NUCLEOTIDE SEQUENCE</scope>
    <source>
        <strain evidence="2">GJH2-4</strain>
    </source>
</reference>
<sequence length="417" mass="45367">MKRMICALSLPLLLVTACTSQSQQAQFQQEQPQQPSVNQLVSPAGDHSSLSRLFTNSDGQVYLSWVEENAETQVSRLRYATLEDGHWHEPATIASGDNWFVNWADFPSMIADGDRLAAHWLQKRADGKYDYDVKVAFSGDHGRQWGEAMTPHKDGVSAEHGFVSMLPLSGQQTFVTWLDGRYTKSGHGEGSHAHGHGGGAMTLRAGIFDSKSNTVDEWELDHRVCDCCQTSAAMTSEGPIVAYRDRSESEIRDISVVRYVDQQWTQPTAVYADYWQIEGCPVNGPAITAADEQVAVAWFTMSGDVAQVKLAVSNDAGATFAAPVMISKGNTMGRIAITTLDSGDIAVAWMDQQGEKALINVAKYSQQGVLLNKVVAAETPAARSTGFPSLTAAGENLYLSWTQVGESKQVKTAQIAL</sequence>
<proteinExistence type="predicted"/>
<evidence type="ECO:0008006" key="4">
    <source>
        <dbReference type="Google" id="ProtNLM"/>
    </source>
</evidence>
<evidence type="ECO:0000313" key="3">
    <source>
        <dbReference type="Proteomes" id="UP001057998"/>
    </source>
</evidence>
<dbReference type="InterPro" id="IPR036278">
    <property type="entry name" value="Sialidase_sf"/>
</dbReference>
<dbReference type="Proteomes" id="UP001057998">
    <property type="component" value="Chromosome 2"/>
</dbReference>
<gene>
    <name evidence="2" type="ORF">NNL38_21215</name>
</gene>
<dbReference type="EMBL" id="CP101509">
    <property type="protein sequence ID" value="UTV29540.1"/>
    <property type="molecule type" value="Genomic_DNA"/>
</dbReference>
<accession>A0ABY5GJP7</accession>
<protein>
    <recommendedName>
        <fullName evidence="4">Exo-alpha-sialidase</fullName>
    </recommendedName>
</protein>
<dbReference type="SUPFAM" id="SSF50939">
    <property type="entry name" value="Sialidases"/>
    <property type="match status" value="1"/>
</dbReference>
<dbReference type="Gene3D" id="2.120.10.10">
    <property type="match status" value="1"/>
</dbReference>
<feature type="signal peptide" evidence="1">
    <location>
        <begin position="1"/>
        <end position="25"/>
    </location>
</feature>
<dbReference type="PROSITE" id="PS51257">
    <property type="entry name" value="PROKAR_LIPOPROTEIN"/>
    <property type="match status" value="1"/>
</dbReference>
<evidence type="ECO:0000313" key="2">
    <source>
        <dbReference type="EMBL" id="UTV29540.1"/>
    </source>
</evidence>
<keyword evidence="3" id="KW-1185">Reference proteome</keyword>
<dbReference type="CDD" id="cd15482">
    <property type="entry name" value="Sialidase_non-viral"/>
    <property type="match status" value="1"/>
</dbReference>
<evidence type="ECO:0000256" key="1">
    <source>
        <dbReference type="SAM" id="SignalP"/>
    </source>
</evidence>
<dbReference type="RefSeq" id="WP_255390858.1">
    <property type="nucleotide sequence ID" value="NZ_CP101509.1"/>
</dbReference>
<name>A0ABY5GJP7_9GAMM</name>
<feature type="chain" id="PRO_5046761412" description="Exo-alpha-sialidase" evidence="1">
    <location>
        <begin position="26"/>
        <end position="417"/>
    </location>
</feature>
<organism evidence="2 3">
    <name type="scientific">Photobacterium atrarenae</name>
    <dbReference type="NCBI Taxonomy" id="865757"/>
    <lineage>
        <taxon>Bacteria</taxon>
        <taxon>Pseudomonadati</taxon>
        <taxon>Pseudomonadota</taxon>
        <taxon>Gammaproteobacteria</taxon>
        <taxon>Vibrionales</taxon>
        <taxon>Vibrionaceae</taxon>
        <taxon>Photobacterium</taxon>
    </lineage>
</organism>